<feature type="region of interest" description="Disordered" evidence="1">
    <location>
        <begin position="32"/>
        <end position="52"/>
    </location>
</feature>
<accession>A0AAD9WRD8</accession>
<dbReference type="AlphaFoldDB" id="A0AAD9WRD8"/>
<name>A0AAD9WRD8_9ROSI</name>
<sequence>MIDIMKQYPDDSRQVLNPLKVEMSVASSLKQMHVTDETDKSSASPQQTARELRVKKELAEERKNRQKLNLRIANEYKYLRKPWILSMLAKKTRRMYLQCLQYCGWEMSPLP</sequence>
<comment type="caution">
    <text evidence="2">The sequence shown here is derived from an EMBL/GenBank/DDBJ whole genome shotgun (WGS) entry which is preliminary data.</text>
</comment>
<dbReference type="Proteomes" id="UP001280121">
    <property type="component" value="Unassembled WGS sequence"/>
</dbReference>
<proteinExistence type="predicted"/>
<organism evidence="2 3">
    <name type="scientific">Dipteronia dyeriana</name>
    <dbReference type="NCBI Taxonomy" id="168575"/>
    <lineage>
        <taxon>Eukaryota</taxon>
        <taxon>Viridiplantae</taxon>
        <taxon>Streptophyta</taxon>
        <taxon>Embryophyta</taxon>
        <taxon>Tracheophyta</taxon>
        <taxon>Spermatophyta</taxon>
        <taxon>Magnoliopsida</taxon>
        <taxon>eudicotyledons</taxon>
        <taxon>Gunneridae</taxon>
        <taxon>Pentapetalae</taxon>
        <taxon>rosids</taxon>
        <taxon>malvids</taxon>
        <taxon>Sapindales</taxon>
        <taxon>Sapindaceae</taxon>
        <taxon>Hippocastanoideae</taxon>
        <taxon>Acereae</taxon>
        <taxon>Dipteronia</taxon>
    </lineage>
</organism>
<reference evidence="2" key="1">
    <citation type="journal article" date="2023" name="Plant J.">
        <title>Genome sequences and population genomics provide insights into the demographic history, inbreeding, and mutation load of two 'living fossil' tree species of Dipteronia.</title>
        <authorList>
            <person name="Feng Y."/>
            <person name="Comes H.P."/>
            <person name="Chen J."/>
            <person name="Zhu S."/>
            <person name="Lu R."/>
            <person name="Zhang X."/>
            <person name="Li P."/>
            <person name="Qiu J."/>
            <person name="Olsen K.M."/>
            <person name="Qiu Y."/>
        </authorList>
    </citation>
    <scope>NUCLEOTIDE SEQUENCE</scope>
    <source>
        <strain evidence="2">KIB01</strain>
    </source>
</reference>
<gene>
    <name evidence="2" type="ORF">Ddye_027428</name>
</gene>
<evidence type="ECO:0000256" key="1">
    <source>
        <dbReference type="SAM" id="MobiDB-lite"/>
    </source>
</evidence>
<dbReference type="EMBL" id="JANJYI010000008">
    <property type="protein sequence ID" value="KAK2639633.1"/>
    <property type="molecule type" value="Genomic_DNA"/>
</dbReference>
<keyword evidence="3" id="KW-1185">Reference proteome</keyword>
<protein>
    <submittedName>
        <fullName evidence="2">Uncharacterized protein</fullName>
    </submittedName>
</protein>
<evidence type="ECO:0000313" key="3">
    <source>
        <dbReference type="Proteomes" id="UP001280121"/>
    </source>
</evidence>
<evidence type="ECO:0000313" key="2">
    <source>
        <dbReference type="EMBL" id="KAK2639633.1"/>
    </source>
</evidence>